<keyword evidence="5 7" id="KW-1133">Transmembrane helix</keyword>
<keyword evidence="10" id="KW-1185">Reference proteome</keyword>
<feature type="transmembrane region" description="Helical" evidence="7">
    <location>
        <begin position="32"/>
        <end position="49"/>
    </location>
</feature>
<keyword evidence="2 7" id="KW-0813">Transport</keyword>
<keyword evidence="3" id="KW-1003">Cell membrane</keyword>
<sequence>MDVRHEVITAKGIAAPKGRFAFLKKEWIRNKYLYLMLVPVLAYYLIFHYGPMYGLLMAFQKSYSPVKGILAGTWVGFDNFTSFFNSFYFWRLLRNTVILSMLSIVFGFPAPIILALLLNEVRHKWFKSTVQTVSYLPHFISVVVVVGMLNAFSALDGGLFNIIRSFFSLQPIMFFTEADMFRPMYVLSNIWQGAGWASIIFLAALANIDSQLYEAAKMDGAGRWKQLLHVTIPGIMPTMIIMLILRLGAVMNADFQKILLMQTASTYEVSDVISTFVYRSGVLEANYTYSTAIGLFNGVINFAFLVIANAISRKANSSSLW</sequence>
<evidence type="ECO:0000256" key="5">
    <source>
        <dbReference type="ARBA" id="ARBA00022989"/>
    </source>
</evidence>
<dbReference type="Gene3D" id="1.10.3720.10">
    <property type="entry name" value="MetI-like"/>
    <property type="match status" value="1"/>
</dbReference>
<feature type="transmembrane region" description="Helical" evidence="7">
    <location>
        <begin position="290"/>
        <end position="311"/>
    </location>
</feature>
<evidence type="ECO:0000256" key="2">
    <source>
        <dbReference type="ARBA" id="ARBA00022448"/>
    </source>
</evidence>
<dbReference type="Proteomes" id="UP000007523">
    <property type="component" value="Chromosome"/>
</dbReference>
<dbReference type="PANTHER" id="PTHR43227:SF11">
    <property type="entry name" value="BLL4140 PROTEIN"/>
    <property type="match status" value="1"/>
</dbReference>
<feature type="domain" description="ABC transmembrane type-1" evidence="8">
    <location>
        <begin position="93"/>
        <end position="308"/>
    </location>
</feature>
<dbReference type="HOGENOM" id="CLU_016047_0_1_9"/>
<proteinExistence type="inferred from homology"/>
<dbReference type="InterPro" id="IPR035906">
    <property type="entry name" value="MetI-like_sf"/>
</dbReference>
<dbReference type="PANTHER" id="PTHR43227">
    <property type="entry name" value="BLL4140 PROTEIN"/>
    <property type="match status" value="1"/>
</dbReference>
<keyword evidence="6 7" id="KW-0472">Membrane</keyword>
<feature type="transmembrane region" description="Helical" evidence="7">
    <location>
        <begin position="226"/>
        <end position="247"/>
    </location>
</feature>
<dbReference type="Pfam" id="PF00528">
    <property type="entry name" value="BPD_transp_1"/>
    <property type="match status" value="1"/>
</dbReference>
<dbReference type="CDD" id="cd06261">
    <property type="entry name" value="TM_PBP2"/>
    <property type="match status" value="1"/>
</dbReference>
<evidence type="ECO:0000256" key="7">
    <source>
        <dbReference type="RuleBase" id="RU363032"/>
    </source>
</evidence>
<comment type="similarity">
    <text evidence="7">Belongs to the binding-protein-dependent transport system permease family.</text>
</comment>
<dbReference type="RefSeq" id="WP_014369576.1">
    <property type="nucleotide sequence ID" value="NC_016935.1"/>
</dbReference>
<feature type="transmembrane region" description="Helical" evidence="7">
    <location>
        <begin position="184"/>
        <end position="206"/>
    </location>
</feature>
<evidence type="ECO:0000256" key="6">
    <source>
        <dbReference type="ARBA" id="ARBA00023136"/>
    </source>
</evidence>
<feature type="transmembrane region" description="Helical" evidence="7">
    <location>
        <begin position="138"/>
        <end position="163"/>
    </location>
</feature>
<dbReference type="EMBL" id="CP003235">
    <property type="protein sequence ID" value="AFC29180.1"/>
    <property type="molecule type" value="Genomic_DNA"/>
</dbReference>
<dbReference type="AlphaFoldDB" id="H6NJA1"/>
<feature type="transmembrane region" description="Helical" evidence="7">
    <location>
        <begin position="69"/>
        <end position="90"/>
    </location>
</feature>
<organism evidence="9 10">
    <name type="scientific">Paenibacillus mucilaginosus 3016</name>
    <dbReference type="NCBI Taxonomy" id="1116391"/>
    <lineage>
        <taxon>Bacteria</taxon>
        <taxon>Bacillati</taxon>
        <taxon>Bacillota</taxon>
        <taxon>Bacilli</taxon>
        <taxon>Bacillales</taxon>
        <taxon>Paenibacillaceae</taxon>
        <taxon>Paenibacillus</taxon>
    </lineage>
</organism>
<evidence type="ECO:0000256" key="1">
    <source>
        <dbReference type="ARBA" id="ARBA00004651"/>
    </source>
</evidence>
<dbReference type="STRING" id="1116391.PM3016_2292"/>
<dbReference type="InterPro" id="IPR000515">
    <property type="entry name" value="MetI-like"/>
</dbReference>
<dbReference type="SUPFAM" id="SSF161098">
    <property type="entry name" value="MetI-like"/>
    <property type="match status" value="1"/>
</dbReference>
<dbReference type="KEGG" id="pmq:PM3016_2292"/>
<reference evidence="9 10" key="1">
    <citation type="journal article" date="2012" name="J. Bacteriol.">
        <title>Complete Genome Sequence of Paenibacillus mucilaginosus 3016, a Bacterium Functional as Microbial Fertilizer.</title>
        <authorList>
            <person name="Ma M."/>
            <person name="Wang Z."/>
            <person name="Li L."/>
            <person name="Jiang X."/>
            <person name="Guan D."/>
            <person name="Cao F."/>
            <person name="Chen H."/>
            <person name="Wang X."/>
            <person name="Shen D."/>
            <person name="Du B."/>
            <person name="Li J."/>
        </authorList>
    </citation>
    <scope>NUCLEOTIDE SEQUENCE [LARGE SCALE GENOMIC DNA]</scope>
    <source>
        <strain evidence="9 10">3016</strain>
    </source>
</reference>
<name>H6NJA1_9BACL</name>
<protein>
    <submittedName>
        <fullName evidence="9">Binding-protein-dependent transport systems inner membrane component</fullName>
    </submittedName>
</protein>
<evidence type="ECO:0000259" key="8">
    <source>
        <dbReference type="PROSITE" id="PS50928"/>
    </source>
</evidence>
<keyword evidence="4 7" id="KW-0812">Transmembrane</keyword>
<dbReference type="GO" id="GO:0005886">
    <property type="term" value="C:plasma membrane"/>
    <property type="evidence" value="ECO:0007669"/>
    <property type="project" value="UniProtKB-SubCell"/>
</dbReference>
<dbReference type="GO" id="GO:0055085">
    <property type="term" value="P:transmembrane transport"/>
    <property type="evidence" value="ECO:0007669"/>
    <property type="project" value="InterPro"/>
</dbReference>
<evidence type="ECO:0000256" key="3">
    <source>
        <dbReference type="ARBA" id="ARBA00022475"/>
    </source>
</evidence>
<dbReference type="PROSITE" id="PS50928">
    <property type="entry name" value="ABC_TM1"/>
    <property type="match status" value="1"/>
</dbReference>
<accession>H6NJA1</accession>
<comment type="subcellular location">
    <subcellularLocation>
        <location evidence="1 7">Cell membrane</location>
        <topology evidence="1 7">Multi-pass membrane protein</topology>
    </subcellularLocation>
</comment>
<evidence type="ECO:0000313" key="9">
    <source>
        <dbReference type="EMBL" id="AFC29180.1"/>
    </source>
</evidence>
<dbReference type="InterPro" id="IPR050809">
    <property type="entry name" value="UgpAE/MalFG_permease"/>
</dbReference>
<feature type="transmembrane region" description="Helical" evidence="7">
    <location>
        <begin position="97"/>
        <end position="118"/>
    </location>
</feature>
<evidence type="ECO:0000256" key="4">
    <source>
        <dbReference type="ARBA" id="ARBA00022692"/>
    </source>
</evidence>
<evidence type="ECO:0000313" key="10">
    <source>
        <dbReference type="Proteomes" id="UP000007523"/>
    </source>
</evidence>
<gene>
    <name evidence="9" type="ORF">PM3016_2292</name>
</gene>